<evidence type="ECO:0000259" key="4">
    <source>
        <dbReference type="PROSITE" id="PS51272"/>
    </source>
</evidence>
<keyword evidence="3" id="KW-0732">Signal</keyword>
<dbReference type="PROSITE" id="PS51272">
    <property type="entry name" value="SLH"/>
    <property type="match status" value="1"/>
</dbReference>
<dbReference type="AlphaFoldDB" id="A0A9D1Y996"/>
<accession>A0A9D1Y996</accession>
<feature type="compositionally biased region" description="Pro residues" evidence="2">
    <location>
        <begin position="120"/>
        <end position="134"/>
    </location>
</feature>
<comment type="caution">
    <text evidence="5">The sequence shown here is derived from an EMBL/GenBank/DDBJ whole genome shotgun (WGS) entry which is preliminary data.</text>
</comment>
<evidence type="ECO:0000313" key="6">
    <source>
        <dbReference type="Proteomes" id="UP000823868"/>
    </source>
</evidence>
<dbReference type="EMBL" id="DXDX01000143">
    <property type="protein sequence ID" value="HIY21833.1"/>
    <property type="molecule type" value="Genomic_DNA"/>
</dbReference>
<evidence type="ECO:0000313" key="5">
    <source>
        <dbReference type="EMBL" id="HIY21833.1"/>
    </source>
</evidence>
<feature type="signal peptide" evidence="3">
    <location>
        <begin position="1"/>
        <end position="30"/>
    </location>
</feature>
<gene>
    <name evidence="5" type="ORF">H9841_08035</name>
</gene>
<feature type="domain" description="SLH" evidence="4">
    <location>
        <begin position="725"/>
        <end position="788"/>
    </location>
</feature>
<proteinExistence type="predicted"/>
<sequence length="918" mass="99123">MMKCKWFQSILCLLLSAALCCGLTCLPVLAADIQDSNIPCPKCGQYAMVGEIREPTCTRSGGYYLTCQNCGMQMIRAGTPYYNALNKPALGHNYVNGVCTRCGASDPNYQTPPSVTPSVTPTPTPTVTPTPSVSPTPSTTPTSRPVSTPTPSSTPTSKPSTSPTPQPSPSVQPNHTHKWQYDTIAATCTQEGQSIRTCTICGTTEVLRTTSKANHRWTYQSTEPTCTEEGKSTRTCSVCGTVEVLATTPKLEHKYTSTITQQATTQQPGVRTYTCTLCGDTYTEAIPKLGSTTESPIQKDPNAKATASRNLGANAYSFYSAVPMKSYLYARSDGGVTRVEAVDGRVVIEAYDQNFQLLTSSTVSMELPLFGGFYAGSGYNFLVFGQENTSDSSSKEVLRVVKYSKDWERLGQASVTGANTHIPFEAGSLRCTEYNGMLYVHTCHTMFASSDGLNHQANLIFSVRESDMDITDSQYAVSSLYGGYVSHSFNQFVAVDQAGRLVTVNHGDAIPRGLIVQQYDLPAGGDTFVNLKVRSVQAMDFVKSSRNYNYTGAWVGGLEISSDRYLVALSSVKQLEDVELYKTHNVMLAVTTQDIPQSYQAQTGLTDLIQLTDYTEGGSSSAGVPQMVKLSNNRFLILWDLYKRNSYGSYASNNTIGYAFVDGHGQIQGQIRTASAALSDCQPILLGEQVVWYTTNDSLPTFYTIDVSSGTLSSSGGAQSSNNPGVGAFSDVPSSHWAYSYITQASQKGFVVGRPDGTFLPEANVTAAEFCTMLSQGFYAGSLSAAPAATQTWWAAYVQTAKDQGLLQGTRTLQQYNANGGRYGAEAEAPLTRYEMALMMYNFIQAKGITLPTQSAITAAQNSIQDWKSIPAQYQTAVATCYALELLHGRDTGAFDGTADMTRAQACVVLLGLDSQTE</sequence>
<dbReference type="Proteomes" id="UP000823868">
    <property type="component" value="Unassembled WGS sequence"/>
</dbReference>
<name>A0A9D1Y996_9FIRM</name>
<dbReference type="Pfam" id="PF00395">
    <property type="entry name" value="SLH"/>
    <property type="match status" value="2"/>
</dbReference>
<organism evidence="5 6">
    <name type="scientific">Candidatus Flavonifractor merdigallinarum</name>
    <dbReference type="NCBI Taxonomy" id="2838589"/>
    <lineage>
        <taxon>Bacteria</taxon>
        <taxon>Bacillati</taxon>
        <taxon>Bacillota</taxon>
        <taxon>Clostridia</taxon>
        <taxon>Eubacteriales</taxon>
        <taxon>Oscillospiraceae</taxon>
        <taxon>Flavonifractor</taxon>
    </lineage>
</organism>
<feature type="compositionally biased region" description="Low complexity" evidence="2">
    <location>
        <begin position="135"/>
        <end position="161"/>
    </location>
</feature>
<feature type="chain" id="PRO_5039257153" evidence="3">
    <location>
        <begin position="31"/>
        <end position="918"/>
    </location>
</feature>
<dbReference type="PANTHER" id="PTHR43308">
    <property type="entry name" value="OUTER MEMBRANE PROTEIN ALPHA-RELATED"/>
    <property type="match status" value="1"/>
</dbReference>
<reference evidence="5" key="1">
    <citation type="journal article" date="2021" name="PeerJ">
        <title>Extensive microbial diversity within the chicken gut microbiome revealed by metagenomics and culture.</title>
        <authorList>
            <person name="Gilroy R."/>
            <person name="Ravi A."/>
            <person name="Getino M."/>
            <person name="Pursley I."/>
            <person name="Horton D.L."/>
            <person name="Alikhan N.F."/>
            <person name="Baker D."/>
            <person name="Gharbi K."/>
            <person name="Hall N."/>
            <person name="Watson M."/>
            <person name="Adriaenssens E.M."/>
            <person name="Foster-Nyarko E."/>
            <person name="Jarju S."/>
            <person name="Secka A."/>
            <person name="Antonio M."/>
            <person name="Oren A."/>
            <person name="Chaudhuri R.R."/>
            <person name="La Ragione R."/>
            <person name="Hildebrand F."/>
            <person name="Pallen M.J."/>
        </authorList>
    </citation>
    <scope>NUCLEOTIDE SEQUENCE</scope>
    <source>
        <strain evidence="5">ChiBcec16_6824</strain>
    </source>
</reference>
<evidence type="ECO:0000256" key="2">
    <source>
        <dbReference type="SAM" id="MobiDB-lite"/>
    </source>
</evidence>
<feature type="region of interest" description="Disordered" evidence="2">
    <location>
        <begin position="110"/>
        <end position="175"/>
    </location>
</feature>
<keyword evidence="1" id="KW-0677">Repeat</keyword>
<reference evidence="5" key="2">
    <citation type="submission" date="2021-04" db="EMBL/GenBank/DDBJ databases">
        <authorList>
            <person name="Gilroy R."/>
        </authorList>
    </citation>
    <scope>NUCLEOTIDE SEQUENCE</scope>
    <source>
        <strain evidence="5">ChiBcec16_6824</strain>
    </source>
</reference>
<dbReference type="PANTHER" id="PTHR43308:SF5">
    <property type="entry name" value="S-LAYER PROTEIN _ PEPTIDOGLYCAN ENDO-BETA-N-ACETYLGLUCOSAMINIDASE"/>
    <property type="match status" value="1"/>
</dbReference>
<protein>
    <submittedName>
        <fullName evidence="5">S-layer homology domain-containing protein</fullName>
    </submittedName>
</protein>
<evidence type="ECO:0000256" key="3">
    <source>
        <dbReference type="SAM" id="SignalP"/>
    </source>
</evidence>
<dbReference type="InterPro" id="IPR051465">
    <property type="entry name" value="Cell_Envelope_Struct_Comp"/>
</dbReference>
<dbReference type="InterPro" id="IPR001119">
    <property type="entry name" value="SLH_dom"/>
</dbReference>
<evidence type="ECO:0000256" key="1">
    <source>
        <dbReference type="ARBA" id="ARBA00022737"/>
    </source>
</evidence>